<dbReference type="EMBL" id="JBHSMT010000013">
    <property type="protein sequence ID" value="MFC5474264.1"/>
    <property type="molecule type" value="Genomic_DNA"/>
</dbReference>
<feature type="domain" description="Lipid/polyisoprenoid-binding YceI-like" evidence="2">
    <location>
        <begin position="55"/>
        <end position="225"/>
    </location>
</feature>
<keyword evidence="1" id="KW-0732">Signal</keyword>
<proteinExistence type="predicted"/>
<dbReference type="Pfam" id="PF04264">
    <property type="entry name" value="YceI"/>
    <property type="match status" value="1"/>
</dbReference>
<protein>
    <submittedName>
        <fullName evidence="3">YceI family protein</fullName>
    </submittedName>
</protein>
<accession>A0ABW0M8Z4</accession>
<name>A0ABW0M8Z4_9BURK</name>
<dbReference type="InterPro" id="IPR007372">
    <property type="entry name" value="Lipid/polyisoprenoid-bd_YceI"/>
</dbReference>
<evidence type="ECO:0000313" key="3">
    <source>
        <dbReference type="EMBL" id="MFC5474264.1"/>
    </source>
</evidence>
<reference evidence="4" key="1">
    <citation type="journal article" date="2019" name="Int. J. Syst. Evol. Microbiol.">
        <title>The Global Catalogue of Microorganisms (GCM) 10K type strain sequencing project: providing services to taxonomists for standard genome sequencing and annotation.</title>
        <authorList>
            <consortium name="The Broad Institute Genomics Platform"/>
            <consortium name="The Broad Institute Genome Sequencing Center for Infectious Disease"/>
            <person name="Wu L."/>
            <person name="Ma J."/>
        </authorList>
    </citation>
    <scope>NUCLEOTIDE SEQUENCE [LARGE SCALE GENOMIC DNA]</scope>
    <source>
        <strain evidence="4">JCM 17066</strain>
    </source>
</reference>
<gene>
    <name evidence="3" type="ORF">ACFPM8_09865</name>
</gene>
<comment type="caution">
    <text evidence="3">The sequence shown here is derived from an EMBL/GenBank/DDBJ whole genome shotgun (WGS) entry which is preliminary data.</text>
</comment>
<dbReference type="PROSITE" id="PS51257">
    <property type="entry name" value="PROKAR_LIPOPROTEIN"/>
    <property type="match status" value="1"/>
</dbReference>
<organism evidence="3 4">
    <name type="scientific">Paraherbaspirillum soli</name>
    <dbReference type="NCBI Taxonomy" id="631222"/>
    <lineage>
        <taxon>Bacteria</taxon>
        <taxon>Pseudomonadati</taxon>
        <taxon>Pseudomonadota</taxon>
        <taxon>Betaproteobacteria</taxon>
        <taxon>Burkholderiales</taxon>
        <taxon>Oxalobacteraceae</taxon>
        <taxon>Paraherbaspirillum</taxon>
    </lineage>
</organism>
<feature type="chain" id="PRO_5047304091" evidence="1">
    <location>
        <begin position="20"/>
        <end position="230"/>
    </location>
</feature>
<feature type="signal peptide" evidence="1">
    <location>
        <begin position="1"/>
        <end position="19"/>
    </location>
</feature>
<evidence type="ECO:0000313" key="4">
    <source>
        <dbReference type="Proteomes" id="UP001596045"/>
    </source>
</evidence>
<dbReference type="Gene3D" id="2.40.128.110">
    <property type="entry name" value="Lipid/polyisoprenoid-binding, YceI-like"/>
    <property type="match status" value="1"/>
</dbReference>
<dbReference type="InterPro" id="IPR036761">
    <property type="entry name" value="TTHA0802/YceI-like_sf"/>
</dbReference>
<evidence type="ECO:0000256" key="1">
    <source>
        <dbReference type="SAM" id="SignalP"/>
    </source>
</evidence>
<dbReference type="SUPFAM" id="SSF101874">
    <property type="entry name" value="YceI-like"/>
    <property type="match status" value="1"/>
</dbReference>
<sequence length="230" mass="24915">MPTQMRRTCLIAVMGCLLAACVPRLPSPAPVQIPAGFPESAYRQAEARGIKVLRVDPDRSLVTIEVRRAGALARLGHDHVVASHNVRGYVSLEEGRADLYLPLDRLVVDEPALRAEAGFDTHPSAEAIEGTRSNMLEKVLESERFPYVLIHAARSAGDPSKLSVAITLHGTTRTFEIPAQIETVAGGIAASGRMTFNQSDFGIAPYSILNGALQVQDRLDLHFRILAGDK</sequence>
<dbReference type="Proteomes" id="UP001596045">
    <property type="component" value="Unassembled WGS sequence"/>
</dbReference>
<keyword evidence="4" id="KW-1185">Reference proteome</keyword>
<dbReference type="RefSeq" id="WP_378997336.1">
    <property type="nucleotide sequence ID" value="NZ_JBHSMT010000013.1"/>
</dbReference>
<evidence type="ECO:0000259" key="2">
    <source>
        <dbReference type="Pfam" id="PF04264"/>
    </source>
</evidence>